<accession>X1T8A6</accession>
<dbReference type="EMBL" id="BARW01016054">
    <property type="protein sequence ID" value="GAJ01489.1"/>
    <property type="molecule type" value="Genomic_DNA"/>
</dbReference>
<sequence length="112" mass="12495">MTKDIKTDVFYGLVASGAMNEISKSADIFNKTQQAYYNIQKAISGISLSREMLKEFKDKPTNSIPGELIVVAKNTIRQGSQKIKRVTKMAKDAREEIEKELGKYGATFTLVS</sequence>
<organism evidence="2">
    <name type="scientific">marine sediment metagenome</name>
    <dbReference type="NCBI Taxonomy" id="412755"/>
    <lineage>
        <taxon>unclassified sequences</taxon>
        <taxon>metagenomes</taxon>
        <taxon>ecological metagenomes</taxon>
    </lineage>
</organism>
<keyword evidence="1" id="KW-0175">Coiled coil</keyword>
<evidence type="ECO:0000313" key="2">
    <source>
        <dbReference type="EMBL" id="GAJ01489.1"/>
    </source>
</evidence>
<feature type="coiled-coil region" evidence="1">
    <location>
        <begin position="76"/>
        <end position="103"/>
    </location>
</feature>
<proteinExistence type="predicted"/>
<protein>
    <submittedName>
        <fullName evidence="2">Uncharacterized protein</fullName>
    </submittedName>
</protein>
<evidence type="ECO:0000256" key="1">
    <source>
        <dbReference type="SAM" id="Coils"/>
    </source>
</evidence>
<comment type="caution">
    <text evidence="2">The sequence shown here is derived from an EMBL/GenBank/DDBJ whole genome shotgun (WGS) entry which is preliminary data.</text>
</comment>
<dbReference type="AlphaFoldDB" id="X1T8A6"/>
<reference evidence="2" key="1">
    <citation type="journal article" date="2014" name="Front. Microbiol.">
        <title>High frequency of phylogenetically diverse reductive dehalogenase-homologous genes in deep subseafloor sedimentary metagenomes.</title>
        <authorList>
            <person name="Kawai M."/>
            <person name="Futagami T."/>
            <person name="Toyoda A."/>
            <person name="Takaki Y."/>
            <person name="Nishi S."/>
            <person name="Hori S."/>
            <person name="Arai W."/>
            <person name="Tsubouchi T."/>
            <person name="Morono Y."/>
            <person name="Uchiyama I."/>
            <person name="Ito T."/>
            <person name="Fujiyama A."/>
            <person name="Inagaki F."/>
            <person name="Takami H."/>
        </authorList>
    </citation>
    <scope>NUCLEOTIDE SEQUENCE</scope>
    <source>
        <strain evidence="2">Expedition CK06-06</strain>
    </source>
</reference>
<gene>
    <name evidence="2" type="ORF">S12H4_28042</name>
</gene>
<name>X1T8A6_9ZZZZ</name>